<keyword evidence="2" id="KW-1185">Reference proteome</keyword>
<organism evidence="1 2">
    <name type="scientific">Bugula neritina</name>
    <name type="common">Brown bryozoan</name>
    <name type="synonym">Sertularia neritina</name>
    <dbReference type="NCBI Taxonomy" id="10212"/>
    <lineage>
        <taxon>Eukaryota</taxon>
        <taxon>Metazoa</taxon>
        <taxon>Spiralia</taxon>
        <taxon>Lophotrochozoa</taxon>
        <taxon>Bryozoa</taxon>
        <taxon>Gymnolaemata</taxon>
        <taxon>Cheilostomatida</taxon>
        <taxon>Flustrina</taxon>
        <taxon>Buguloidea</taxon>
        <taxon>Bugulidae</taxon>
        <taxon>Bugula</taxon>
    </lineage>
</organism>
<name>A0A7J7K660_BUGNE</name>
<dbReference type="Gene3D" id="1.10.287.3810">
    <property type="match status" value="1"/>
</dbReference>
<comment type="caution">
    <text evidence="1">The sequence shown here is derived from an EMBL/GenBank/DDBJ whole genome shotgun (WGS) entry which is preliminary data.</text>
</comment>
<dbReference type="OrthoDB" id="447477at2759"/>
<evidence type="ECO:0000313" key="2">
    <source>
        <dbReference type="Proteomes" id="UP000593567"/>
    </source>
</evidence>
<reference evidence="1" key="1">
    <citation type="submission" date="2020-06" db="EMBL/GenBank/DDBJ databases">
        <title>Draft genome of Bugula neritina, a colonial animal packing powerful symbionts and potential medicines.</title>
        <authorList>
            <person name="Rayko M."/>
        </authorList>
    </citation>
    <scope>NUCLEOTIDE SEQUENCE [LARGE SCALE GENOMIC DNA]</scope>
    <source>
        <strain evidence="1">Kwan_BN1</strain>
    </source>
</reference>
<dbReference type="AlphaFoldDB" id="A0A7J7K660"/>
<dbReference type="EMBL" id="VXIV02001153">
    <property type="protein sequence ID" value="KAF6034102.1"/>
    <property type="molecule type" value="Genomic_DNA"/>
</dbReference>
<proteinExistence type="predicted"/>
<evidence type="ECO:0000313" key="1">
    <source>
        <dbReference type="EMBL" id="KAF6034102.1"/>
    </source>
</evidence>
<dbReference type="Proteomes" id="UP000593567">
    <property type="component" value="Unassembled WGS sequence"/>
</dbReference>
<gene>
    <name evidence="1" type="ORF">EB796_007581</name>
</gene>
<accession>A0A7J7K660</accession>
<sequence length="83" mass="9964">MISNFWNKYQAAVKQWLHDEFKVPAEKETNPKLKELKMAEYNKIQNAYTETLNEEINRRATERGERRISLCLPGSYYDKPLQR</sequence>
<protein>
    <submittedName>
        <fullName evidence="1">Uncharacterized protein</fullName>
    </submittedName>
</protein>